<dbReference type="Pfam" id="PF00494">
    <property type="entry name" value="SQS_PSY"/>
    <property type="match status" value="1"/>
</dbReference>
<protein>
    <submittedName>
        <fullName evidence="1">Phytoene synthase</fullName>
    </submittedName>
</protein>
<dbReference type="STRING" id="1123029.SAMN02745172_02382"/>
<evidence type="ECO:0000313" key="1">
    <source>
        <dbReference type="EMBL" id="SHO65736.1"/>
    </source>
</evidence>
<reference evidence="1 2" key="1">
    <citation type="submission" date="2016-12" db="EMBL/GenBank/DDBJ databases">
        <authorList>
            <person name="Song W.-J."/>
            <person name="Kurnit D.M."/>
        </authorList>
    </citation>
    <scope>NUCLEOTIDE SEQUENCE [LARGE SCALE GENOMIC DNA]</scope>
    <source>
        <strain evidence="1 2">DSM 19599</strain>
    </source>
</reference>
<evidence type="ECO:0000313" key="2">
    <source>
        <dbReference type="Proteomes" id="UP000186406"/>
    </source>
</evidence>
<organism evidence="1 2">
    <name type="scientific">Pseudoxanthobacter soli DSM 19599</name>
    <dbReference type="NCBI Taxonomy" id="1123029"/>
    <lineage>
        <taxon>Bacteria</taxon>
        <taxon>Pseudomonadati</taxon>
        <taxon>Pseudomonadota</taxon>
        <taxon>Alphaproteobacteria</taxon>
        <taxon>Hyphomicrobiales</taxon>
        <taxon>Segnochrobactraceae</taxon>
        <taxon>Pseudoxanthobacter</taxon>
    </lineage>
</organism>
<accession>A0A1M7ZM61</accession>
<gene>
    <name evidence="1" type="ORF">SAMN02745172_02382</name>
</gene>
<dbReference type="InterPro" id="IPR008949">
    <property type="entry name" value="Isoprenoid_synthase_dom_sf"/>
</dbReference>
<proteinExistence type="predicted"/>
<sequence length="286" mass="30824">MTDADRPMDAAAHCLDLVRQHDKDRYLAILFAPAETQPALAALAAFEIEIARVREVVREPMPGEIRLQWWRDVIDADAVSGHPVADTLVAAIARYHLPKPALIALIDAHGFDLYDDPMPSLTDLEGYAGETAGALFQLAAIVLAGGNDPGTGSRAGHAGVAFTIARMLQALPLASSRGQVFLPADVLARHGADVADIRAGRMTPGLAAALKEMRGHAEHHLARVGDIASSIPSAVVPAFLPLAGLPSLLKRLARSKDDPLHTQTETPALARIWRMWWIARRARRRA</sequence>
<dbReference type="SUPFAM" id="SSF48576">
    <property type="entry name" value="Terpenoid synthases"/>
    <property type="match status" value="1"/>
</dbReference>
<dbReference type="Gene3D" id="1.10.600.10">
    <property type="entry name" value="Farnesyl Diphosphate Synthase"/>
    <property type="match status" value="1"/>
</dbReference>
<dbReference type="EMBL" id="FRXO01000004">
    <property type="protein sequence ID" value="SHO65736.1"/>
    <property type="molecule type" value="Genomic_DNA"/>
</dbReference>
<dbReference type="InterPro" id="IPR002060">
    <property type="entry name" value="Squ/phyt_synthse"/>
</dbReference>
<keyword evidence="2" id="KW-1185">Reference proteome</keyword>
<name>A0A1M7ZM61_9HYPH</name>
<dbReference type="AlphaFoldDB" id="A0A1M7ZM61"/>
<dbReference type="Proteomes" id="UP000186406">
    <property type="component" value="Unassembled WGS sequence"/>
</dbReference>